<accession>A0A6J5PDK0</accession>
<gene>
    <name evidence="4" type="ORF">UFOVP1666_69</name>
    <name evidence="1" type="ORF">UFOVP867_24</name>
    <name evidence="2" type="ORF">UFOVP913_174</name>
    <name evidence="3" type="ORF">UFOVP993_30</name>
</gene>
<dbReference type="EMBL" id="LR796944">
    <property type="protein sequence ID" value="CAB4176446.1"/>
    <property type="molecule type" value="Genomic_DNA"/>
</dbReference>
<name>A0A6J5PDK0_9CAUD</name>
<proteinExistence type="predicted"/>
<evidence type="ECO:0000313" key="3">
    <source>
        <dbReference type="EMBL" id="CAB4176446.1"/>
    </source>
</evidence>
<evidence type="ECO:0000313" key="1">
    <source>
        <dbReference type="EMBL" id="CAB4167521.1"/>
    </source>
</evidence>
<organism evidence="1">
    <name type="scientific">uncultured Caudovirales phage</name>
    <dbReference type="NCBI Taxonomy" id="2100421"/>
    <lineage>
        <taxon>Viruses</taxon>
        <taxon>Duplodnaviria</taxon>
        <taxon>Heunggongvirae</taxon>
        <taxon>Uroviricota</taxon>
        <taxon>Caudoviricetes</taxon>
        <taxon>Peduoviridae</taxon>
        <taxon>Maltschvirus</taxon>
        <taxon>Maltschvirus maltsch</taxon>
    </lineage>
</organism>
<reference evidence="1" key="1">
    <citation type="submission" date="2020-04" db="EMBL/GenBank/DDBJ databases">
        <authorList>
            <person name="Chiriac C."/>
            <person name="Salcher M."/>
            <person name="Ghai R."/>
            <person name="Kavagutti S V."/>
        </authorList>
    </citation>
    <scope>NUCLEOTIDE SEQUENCE</scope>
</reference>
<sequence length="132" mass="13240">MAAVNIVNVVSIYGKTTYLTPSATTANLVLLPNAAASGTVMKINQILATNILGNAAANASVAIYTNGAVAQGSAGTGGTAYPIASTISVPQNAALIISDKTTPIYLEEGNSIVVTSGTISGITYTVSYELIS</sequence>
<evidence type="ECO:0000313" key="2">
    <source>
        <dbReference type="EMBL" id="CAB4171045.1"/>
    </source>
</evidence>
<dbReference type="EMBL" id="LR796815">
    <property type="protein sequence ID" value="CAB4167521.1"/>
    <property type="molecule type" value="Genomic_DNA"/>
</dbReference>
<dbReference type="EMBL" id="LR797534">
    <property type="protein sequence ID" value="CAB4223026.1"/>
    <property type="molecule type" value="Genomic_DNA"/>
</dbReference>
<evidence type="ECO:0000313" key="4">
    <source>
        <dbReference type="EMBL" id="CAB4223026.1"/>
    </source>
</evidence>
<protein>
    <submittedName>
        <fullName evidence="1">Uncharacterized protein</fullName>
    </submittedName>
</protein>
<dbReference type="EMBL" id="LR796858">
    <property type="protein sequence ID" value="CAB4171045.1"/>
    <property type="molecule type" value="Genomic_DNA"/>
</dbReference>